<keyword evidence="2" id="KW-1185">Reference proteome</keyword>
<evidence type="ECO:0000313" key="1">
    <source>
        <dbReference type="EMBL" id="CAH1428526.1"/>
    </source>
</evidence>
<gene>
    <name evidence="1" type="ORF">LVIROSA_LOCUS15451</name>
</gene>
<reference evidence="1 2" key="1">
    <citation type="submission" date="2022-01" db="EMBL/GenBank/DDBJ databases">
        <authorList>
            <person name="Xiong W."/>
            <person name="Schranz E."/>
        </authorList>
    </citation>
    <scope>NUCLEOTIDE SEQUENCE [LARGE SCALE GENOMIC DNA]</scope>
</reference>
<dbReference type="Proteomes" id="UP001157418">
    <property type="component" value="Unassembled WGS sequence"/>
</dbReference>
<proteinExistence type="predicted"/>
<name>A0AAU9MN48_9ASTR</name>
<protein>
    <submittedName>
        <fullName evidence="1">Uncharacterized protein</fullName>
    </submittedName>
</protein>
<dbReference type="AlphaFoldDB" id="A0AAU9MN48"/>
<accession>A0AAU9MN48</accession>
<comment type="caution">
    <text evidence="1">The sequence shown here is derived from an EMBL/GenBank/DDBJ whole genome shotgun (WGS) entry which is preliminary data.</text>
</comment>
<sequence>MNFCSTDTIGPNDPDIDDDFKPTNKLDNSQRTLKDIVKLDAKDNYVIIYRNPEQHYCVFSSLAVGVLSEYRDPLHCTNILEDLELKSVVKYFSLWIPKHTIIYHLQVYQCNYEDKGVESVDLISCF</sequence>
<evidence type="ECO:0000313" key="2">
    <source>
        <dbReference type="Proteomes" id="UP001157418"/>
    </source>
</evidence>
<dbReference type="EMBL" id="CAKMRJ010002223">
    <property type="protein sequence ID" value="CAH1428526.1"/>
    <property type="molecule type" value="Genomic_DNA"/>
</dbReference>
<organism evidence="1 2">
    <name type="scientific">Lactuca virosa</name>
    <dbReference type="NCBI Taxonomy" id="75947"/>
    <lineage>
        <taxon>Eukaryota</taxon>
        <taxon>Viridiplantae</taxon>
        <taxon>Streptophyta</taxon>
        <taxon>Embryophyta</taxon>
        <taxon>Tracheophyta</taxon>
        <taxon>Spermatophyta</taxon>
        <taxon>Magnoliopsida</taxon>
        <taxon>eudicotyledons</taxon>
        <taxon>Gunneridae</taxon>
        <taxon>Pentapetalae</taxon>
        <taxon>asterids</taxon>
        <taxon>campanulids</taxon>
        <taxon>Asterales</taxon>
        <taxon>Asteraceae</taxon>
        <taxon>Cichorioideae</taxon>
        <taxon>Cichorieae</taxon>
        <taxon>Lactucinae</taxon>
        <taxon>Lactuca</taxon>
    </lineage>
</organism>